<dbReference type="GO" id="GO:0033592">
    <property type="term" value="F:RNA strand annealing activity"/>
    <property type="evidence" value="ECO:0007669"/>
    <property type="project" value="TreeGrafter"/>
</dbReference>
<protein>
    <submittedName>
        <fullName evidence="7">DEAD/DEAH box helicase</fullName>
        <ecNumber evidence="7">3.6.4.-</ecNumber>
    </submittedName>
</protein>
<evidence type="ECO:0000259" key="6">
    <source>
        <dbReference type="PROSITE" id="PS51194"/>
    </source>
</evidence>
<dbReference type="PANTHER" id="PTHR47963:SF7">
    <property type="entry name" value="ATP-DEPENDENT RNA HELICASE YFML-RELATED"/>
    <property type="match status" value="1"/>
</dbReference>
<keyword evidence="8" id="KW-1185">Reference proteome</keyword>
<keyword evidence="3 7" id="KW-0347">Helicase</keyword>
<keyword evidence="4" id="KW-0067">ATP-binding</keyword>
<dbReference type="Gene3D" id="3.40.50.300">
    <property type="entry name" value="P-loop containing nucleotide triphosphate hydrolases"/>
    <property type="match status" value="2"/>
</dbReference>
<dbReference type="GO" id="GO:0005829">
    <property type="term" value="C:cytosol"/>
    <property type="evidence" value="ECO:0007669"/>
    <property type="project" value="TreeGrafter"/>
</dbReference>
<organism evidence="7 8">
    <name type="scientific">Alkalicoccus halolimnae</name>
    <dbReference type="NCBI Taxonomy" id="1667239"/>
    <lineage>
        <taxon>Bacteria</taxon>
        <taxon>Bacillati</taxon>
        <taxon>Bacillota</taxon>
        <taxon>Bacilli</taxon>
        <taxon>Bacillales</taxon>
        <taxon>Bacillaceae</taxon>
        <taxon>Alkalicoccus</taxon>
    </lineage>
</organism>
<dbReference type="Pfam" id="PF00271">
    <property type="entry name" value="Helicase_C"/>
    <property type="match status" value="1"/>
</dbReference>
<feature type="domain" description="Helicase ATP-binding" evidence="5">
    <location>
        <begin position="34"/>
        <end position="204"/>
    </location>
</feature>
<evidence type="ECO:0000256" key="3">
    <source>
        <dbReference type="ARBA" id="ARBA00022806"/>
    </source>
</evidence>
<dbReference type="GO" id="GO:0009409">
    <property type="term" value="P:response to cold"/>
    <property type="evidence" value="ECO:0007669"/>
    <property type="project" value="TreeGrafter"/>
</dbReference>
<dbReference type="GO" id="GO:0005840">
    <property type="term" value="C:ribosome"/>
    <property type="evidence" value="ECO:0007669"/>
    <property type="project" value="TreeGrafter"/>
</dbReference>
<dbReference type="SMART" id="SM00490">
    <property type="entry name" value="HELICc"/>
    <property type="match status" value="1"/>
</dbReference>
<gene>
    <name evidence="7" type="ORF">FTX54_010155</name>
</gene>
<name>A0AAJ8N0Y7_9BACI</name>
<dbReference type="SUPFAM" id="SSF52540">
    <property type="entry name" value="P-loop containing nucleoside triphosphate hydrolases"/>
    <property type="match status" value="2"/>
</dbReference>
<reference evidence="7 8" key="1">
    <citation type="submission" date="2024-01" db="EMBL/GenBank/DDBJ databases">
        <title>Complete Genome Sequence of Alkalicoccus halolimnae BZ-SZ-XJ29T, a Moderately Halophilic Bacterium Isolated from a Salt Lake.</title>
        <authorList>
            <person name="Zhao B."/>
        </authorList>
    </citation>
    <scope>NUCLEOTIDE SEQUENCE [LARGE SCALE GENOMIC DNA]</scope>
    <source>
        <strain evidence="7 8">BZ-SZ-XJ29</strain>
    </source>
</reference>
<dbReference type="EMBL" id="CP144914">
    <property type="protein sequence ID" value="WWD78790.1"/>
    <property type="molecule type" value="Genomic_DNA"/>
</dbReference>
<dbReference type="EC" id="3.6.4.-" evidence="7"/>
<dbReference type="InterPro" id="IPR044742">
    <property type="entry name" value="DEAD/DEAH_RhlB"/>
</dbReference>
<dbReference type="SMART" id="SM00487">
    <property type="entry name" value="DEXDc"/>
    <property type="match status" value="1"/>
</dbReference>
<dbReference type="KEGG" id="ahal:FTX54_010155"/>
<dbReference type="InterPro" id="IPR027417">
    <property type="entry name" value="P-loop_NTPase"/>
</dbReference>
<dbReference type="InterPro" id="IPR011545">
    <property type="entry name" value="DEAD/DEAH_box_helicase_dom"/>
</dbReference>
<dbReference type="CDD" id="cd18787">
    <property type="entry name" value="SF2_C_DEAD"/>
    <property type="match status" value="1"/>
</dbReference>
<dbReference type="Proteomes" id="UP000321816">
    <property type="component" value="Chromosome"/>
</dbReference>
<dbReference type="PROSITE" id="PS51192">
    <property type="entry name" value="HELICASE_ATP_BIND_1"/>
    <property type="match status" value="1"/>
</dbReference>
<evidence type="ECO:0000256" key="4">
    <source>
        <dbReference type="ARBA" id="ARBA00022840"/>
    </source>
</evidence>
<evidence type="ECO:0000313" key="7">
    <source>
        <dbReference type="EMBL" id="WWD78790.1"/>
    </source>
</evidence>
<dbReference type="GO" id="GO:0005524">
    <property type="term" value="F:ATP binding"/>
    <property type="evidence" value="ECO:0007669"/>
    <property type="project" value="UniProtKB-KW"/>
</dbReference>
<dbReference type="InterPro" id="IPR050547">
    <property type="entry name" value="DEAD_box_RNA_helicases"/>
</dbReference>
<evidence type="ECO:0000259" key="5">
    <source>
        <dbReference type="PROSITE" id="PS51192"/>
    </source>
</evidence>
<dbReference type="CDD" id="cd00268">
    <property type="entry name" value="DEADc"/>
    <property type="match status" value="1"/>
</dbReference>
<dbReference type="InterPro" id="IPR014001">
    <property type="entry name" value="Helicase_ATP-bd"/>
</dbReference>
<dbReference type="Pfam" id="PF00270">
    <property type="entry name" value="DEAD"/>
    <property type="match status" value="1"/>
</dbReference>
<evidence type="ECO:0000313" key="8">
    <source>
        <dbReference type="Proteomes" id="UP000321816"/>
    </source>
</evidence>
<dbReference type="PROSITE" id="PS51194">
    <property type="entry name" value="HELICASE_CTER"/>
    <property type="match status" value="1"/>
</dbReference>
<keyword evidence="2 7" id="KW-0378">Hydrolase</keyword>
<feature type="domain" description="Helicase C-terminal" evidence="6">
    <location>
        <begin position="230"/>
        <end position="374"/>
    </location>
</feature>
<evidence type="ECO:0000256" key="1">
    <source>
        <dbReference type="ARBA" id="ARBA00022741"/>
    </source>
</evidence>
<dbReference type="PANTHER" id="PTHR47963">
    <property type="entry name" value="DEAD-BOX ATP-DEPENDENT RNA HELICASE 47, MITOCHONDRIAL"/>
    <property type="match status" value="1"/>
</dbReference>
<dbReference type="InterPro" id="IPR001650">
    <property type="entry name" value="Helicase_C-like"/>
</dbReference>
<dbReference type="RefSeq" id="WP_246125544.1">
    <property type="nucleotide sequence ID" value="NZ_CP144914.1"/>
</dbReference>
<sequence>MMSESIIETLPGFLQEAWKKSGFTAFTPIQKQMLPNALENRNIIAEAPTGSGKTVAYLLPALNKLNKNIKQAQIIVVVSSRELAMQILSEVQAWTEGSGYSSTALIGGANVKRQEEKLKKKPAIIIGTPGRLLEHIESKKLKMHEVSTLILDEADQLFAKEHITGIDKLIKTVKRDCQKLIVSATIPPRIEKQAEERVDNPDIIRIRMDKEMLKNMEHVYLVGERRDKTKLLQKLVQIEGFYGIAFCNDRNELQTYGERLEYKAKKIALLQGETNKQEREAAMQKFRNREIPLLLATDVASRGLDLHDLTHVVQLDLANDVHQYVHRSGRTARAGKKGVVVSIVTEGEKERLLQIGDTLGLTLTQKRLSHGRLV</sequence>
<accession>A0AAJ8N0Y7</accession>
<dbReference type="AlphaFoldDB" id="A0AAJ8N0Y7"/>
<evidence type="ECO:0000256" key="2">
    <source>
        <dbReference type="ARBA" id="ARBA00022801"/>
    </source>
</evidence>
<dbReference type="GO" id="GO:0003724">
    <property type="term" value="F:RNA helicase activity"/>
    <property type="evidence" value="ECO:0007669"/>
    <property type="project" value="TreeGrafter"/>
</dbReference>
<dbReference type="GO" id="GO:0016787">
    <property type="term" value="F:hydrolase activity"/>
    <property type="evidence" value="ECO:0007669"/>
    <property type="project" value="UniProtKB-KW"/>
</dbReference>
<keyword evidence="1" id="KW-0547">Nucleotide-binding</keyword>
<proteinExistence type="predicted"/>